<dbReference type="CDD" id="cd01004">
    <property type="entry name" value="PBP2_MidA_like"/>
    <property type="match status" value="1"/>
</dbReference>
<evidence type="ECO:0000256" key="2">
    <source>
        <dbReference type="SAM" id="SignalP"/>
    </source>
</evidence>
<dbReference type="AlphaFoldDB" id="A0A366KAW2"/>
<comment type="caution">
    <text evidence="4">The sequence shown here is derived from an EMBL/GenBank/DDBJ whole genome shotgun (WGS) entry which is preliminary data.</text>
</comment>
<protein>
    <submittedName>
        <fullName evidence="4">ABC transporter substrate-binding protein</fullName>
    </submittedName>
</protein>
<feature type="chain" id="PRO_5016628184" evidence="2">
    <location>
        <begin position="26"/>
        <end position="304"/>
    </location>
</feature>
<reference evidence="4 5" key="1">
    <citation type="submission" date="2017-10" db="EMBL/GenBank/DDBJ databases">
        <title>Bifidobacterium xylocopum sp. nov. and Bifidobacterium aemilianum sp. nov., from the carpenter bee (Xylocopa violacea) digestive tract.</title>
        <authorList>
            <person name="Alberoni D."/>
            <person name="Baffoni L."/>
            <person name="Di Gioia D."/>
            <person name="Gaggia F."/>
            <person name="Biavati B."/>
        </authorList>
    </citation>
    <scope>NUCLEOTIDE SEQUENCE [LARGE SCALE GENOMIC DNA]</scope>
    <source>
        <strain evidence="4 5">XV10</strain>
    </source>
</reference>
<dbReference type="InterPro" id="IPR001638">
    <property type="entry name" value="Solute-binding_3/MltF_N"/>
</dbReference>
<proteinExistence type="predicted"/>
<feature type="domain" description="Solute-binding protein family 3/N-terminal" evidence="3">
    <location>
        <begin position="64"/>
        <end position="291"/>
    </location>
</feature>
<organism evidence="4 5">
    <name type="scientific">Bifidobacterium aemilianum</name>
    <dbReference type="NCBI Taxonomy" id="2493120"/>
    <lineage>
        <taxon>Bacteria</taxon>
        <taxon>Bacillati</taxon>
        <taxon>Actinomycetota</taxon>
        <taxon>Actinomycetes</taxon>
        <taxon>Bifidobacteriales</taxon>
        <taxon>Bifidobacteriaceae</taxon>
        <taxon>Bifidobacterium</taxon>
    </lineage>
</organism>
<keyword evidence="5" id="KW-1185">Reference proteome</keyword>
<dbReference type="PANTHER" id="PTHR35936:SF17">
    <property type="entry name" value="ARGININE-BINDING EXTRACELLULAR PROTEIN ARTP"/>
    <property type="match status" value="1"/>
</dbReference>
<gene>
    <name evidence="4" type="ORF">CRD60_03765</name>
</gene>
<evidence type="ECO:0000313" key="5">
    <source>
        <dbReference type="Proteomes" id="UP000252530"/>
    </source>
</evidence>
<dbReference type="RefSeq" id="WP_113859937.1">
    <property type="nucleotide sequence ID" value="NZ_PDCG01000002.1"/>
</dbReference>
<accession>A0A366KAW2</accession>
<feature type="signal peptide" evidence="2">
    <location>
        <begin position="1"/>
        <end position="25"/>
    </location>
</feature>
<keyword evidence="1 2" id="KW-0732">Signal</keyword>
<name>A0A366KAW2_9BIFI</name>
<dbReference type="PROSITE" id="PS51257">
    <property type="entry name" value="PROKAR_LIPOPROTEIN"/>
    <property type="match status" value="1"/>
</dbReference>
<dbReference type="Pfam" id="PF00497">
    <property type="entry name" value="SBP_bac_3"/>
    <property type="match status" value="1"/>
</dbReference>
<evidence type="ECO:0000313" key="4">
    <source>
        <dbReference type="EMBL" id="RBP98253.1"/>
    </source>
</evidence>
<dbReference type="SUPFAM" id="SSF53850">
    <property type="entry name" value="Periplasmic binding protein-like II"/>
    <property type="match status" value="1"/>
</dbReference>
<dbReference type="Proteomes" id="UP000252530">
    <property type="component" value="Unassembled WGS sequence"/>
</dbReference>
<dbReference type="PANTHER" id="PTHR35936">
    <property type="entry name" value="MEMBRANE-BOUND LYTIC MUREIN TRANSGLYCOSYLASE F"/>
    <property type="match status" value="1"/>
</dbReference>
<dbReference type="EMBL" id="PDCG01000002">
    <property type="protein sequence ID" value="RBP98253.1"/>
    <property type="molecule type" value="Genomic_DNA"/>
</dbReference>
<dbReference type="OrthoDB" id="4633994at2"/>
<evidence type="ECO:0000256" key="1">
    <source>
        <dbReference type="ARBA" id="ARBA00022729"/>
    </source>
</evidence>
<dbReference type="SMART" id="SM00062">
    <property type="entry name" value="PBPb"/>
    <property type="match status" value="1"/>
</dbReference>
<sequence>MVRGRHIRSLLAASCALTMALAVGACGTSDDKDGSAQMGYDVSSIKKDPALAALLPESVTRDGKFTVGAATEYAPAEFLASDGKTPIGYEVDLSKALAALFGLEEETVSTPFDSVIPAIGSKYDVGISGFTVTAERMDAVEFVSYFKAGSTYVVRKGNPDRVDISNLCGRTVGLQTGTVQETEMIAADSKCRAEGKKSIDIQSLKMQTDVTTSVVTGKADVFYSDSPVAGYAVKQTDGALQTLGRNVGVTPAAAAIKKGDRQTTEAIRQGFQKLMDDGTYMKILDTWGVGSGAISKAEINPEVK</sequence>
<dbReference type="Gene3D" id="3.40.190.10">
    <property type="entry name" value="Periplasmic binding protein-like II"/>
    <property type="match status" value="2"/>
</dbReference>
<evidence type="ECO:0000259" key="3">
    <source>
        <dbReference type="SMART" id="SM00062"/>
    </source>
</evidence>